<dbReference type="SUPFAM" id="SSF51735">
    <property type="entry name" value="NAD(P)-binding Rossmann-fold domains"/>
    <property type="match status" value="1"/>
</dbReference>
<gene>
    <name evidence="2" type="ORF">BT96DRAFT_429341</name>
</gene>
<sequence>MWLDVKDEVAKKGEWVVGLLDVKKCGALQEFILVDRHRVHRIPHPSSVSALADSSISPSSPYNQPQNSYPSPNSSSPSTPNLGTPSRANSLARPGRPTNLNLNPPLTLDEYALLPLCGVFAYRAVRTLAYAFGKPLISSVDPFTQGPSTKHIDEHHGSRRRALVLCGHDGVGAMAVQMLVRRGWRVSVHAPLLDPDLEEEEEERVYMESVERRVRRWGAEEVVFDDGGSGSADGEGEDSEGAAPVVRVIERLVGDGDVYDAVLDTVGGKEIWEASERLLRNTGVCAGSAECYISSWIEAWAESAEEEGSRCCCCCTRKPQSRNGSIHHPRRRFPQSPYTYSWRSFQIRVEVDEEHAYADNCTGRDGG</sequence>
<evidence type="ECO:0000313" key="3">
    <source>
        <dbReference type="Proteomes" id="UP000799118"/>
    </source>
</evidence>
<dbReference type="PANTHER" id="PTHR11695">
    <property type="entry name" value="ALCOHOL DEHYDROGENASE RELATED"/>
    <property type="match status" value="1"/>
</dbReference>
<dbReference type="InterPro" id="IPR036291">
    <property type="entry name" value="NAD(P)-bd_dom_sf"/>
</dbReference>
<evidence type="ECO:0000256" key="1">
    <source>
        <dbReference type="SAM" id="MobiDB-lite"/>
    </source>
</evidence>
<dbReference type="Proteomes" id="UP000799118">
    <property type="component" value="Unassembled WGS sequence"/>
</dbReference>
<dbReference type="OrthoDB" id="201656at2759"/>
<name>A0A6A4GT69_9AGAR</name>
<feature type="region of interest" description="Disordered" evidence="1">
    <location>
        <begin position="50"/>
        <end position="98"/>
    </location>
</feature>
<proteinExistence type="predicted"/>
<dbReference type="EMBL" id="ML769734">
    <property type="protein sequence ID" value="KAE9388636.1"/>
    <property type="molecule type" value="Genomic_DNA"/>
</dbReference>
<dbReference type="InterPro" id="IPR050700">
    <property type="entry name" value="YIM1/Zinc_Alcohol_DH_Fams"/>
</dbReference>
<evidence type="ECO:0000313" key="2">
    <source>
        <dbReference type="EMBL" id="KAE9388636.1"/>
    </source>
</evidence>
<dbReference type="Gene3D" id="3.90.180.10">
    <property type="entry name" value="Medium-chain alcohol dehydrogenases, catalytic domain"/>
    <property type="match status" value="1"/>
</dbReference>
<dbReference type="PANTHER" id="PTHR11695:SF294">
    <property type="entry name" value="RETICULON-4-INTERACTING PROTEIN 1, MITOCHONDRIAL"/>
    <property type="match status" value="1"/>
</dbReference>
<organism evidence="2 3">
    <name type="scientific">Gymnopus androsaceus JB14</name>
    <dbReference type="NCBI Taxonomy" id="1447944"/>
    <lineage>
        <taxon>Eukaryota</taxon>
        <taxon>Fungi</taxon>
        <taxon>Dikarya</taxon>
        <taxon>Basidiomycota</taxon>
        <taxon>Agaricomycotina</taxon>
        <taxon>Agaricomycetes</taxon>
        <taxon>Agaricomycetidae</taxon>
        <taxon>Agaricales</taxon>
        <taxon>Marasmiineae</taxon>
        <taxon>Omphalotaceae</taxon>
        <taxon>Gymnopus</taxon>
    </lineage>
</organism>
<evidence type="ECO:0008006" key="4">
    <source>
        <dbReference type="Google" id="ProtNLM"/>
    </source>
</evidence>
<keyword evidence="3" id="KW-1185">Reference proteome</keyword>
<protein>
    <recommendedName>
        <fullName evidence="4">NAD(P)-binding protein</fullName>
    </recommendedName>
</protein>
<feature type="compositionally biased region" description="Low complexity" evidence="1">
    <location>
        <begin position="50"/>
        <end position="86"/>
    </location>
</feature>
<reference evidence="2" key="1">
    <citation type="journal article" date="2019" name="Environ. Microbiol.">
        <title>Fungal ecological strategies reflected in gene transcription - a case study of two litter decomposers.</title>
        <authorList>
            <person name="Barbi F."/>
            <person name="Kohler A."/>
            <person name="Barry K."/>
            <person name="Baskaran P."/>
            <person name="Daum C."/>
            <person name="Fauchery L."/>
            <person name="Ihrmark K."/>
            <person name="Kuo A."/>
            <person name="LaButti K."/>
            <person name="Lipzen A."/>
            <person name="Morin E."/>
            <person name="Grigoriev I.V."/>
            <person name="Henrissat B."/>
            <person name="Lindahl B."/>
            <person name="Martin F."/>
        </authorList>
    </citation>
    <scope>NUCLEOTIDE SEQUENCE</scope>
    <source>
        <strain evidence="2">JB14</strain>
    </source>
</reference>
<dbReference type="Gene3D" id="3.40.50.720">
    <property type="entry name" value="NAD(P)-binding Rossmann-like Domain"/>
    <property type="match status" value="1"/>
</dbReference>
<dbReference type="GO" id="GO:0005739">
    <property type="term" value="C:mitochondrion"/>
    <property type="evidence" value="ECO:0007669"/>
    <property type="project" value="TreeGrafter"/>
</dbReference>
<dbReference type="AlphaFoldDB" id="A0A6A4GT69"/>
<accession>A0A6A4GT69</accession>